<dbReference type="Gene3D" id="1.10.150.80">
    <property type="entry name" value="HRDC domain"/>
    <property type="match status" value="1"/>
</dbReference>
<feature type="domain" description="Helicase ATP-binding" evidence="18">
    <location>
        <begin position="13"/>
        <end position="209"/>
    </location>
</feature>
<evidence type="ECO:0000256" key="1">
    <source>
        <dbReference type="ARBA" id="ARBA00001946"/>
    </source>
</evidence>
<gene>
    <name evidence="21" type="primary">recQ</name>
    <name evidence="21" type="ORF">RZS28_12485</name>
</gene>
<dbReference type="Pfam" id="PF09382">
    <property type="entry name" value="RQC"/>
    <property type="match status" value="1"/>
</dbReference>
<evidence type="ECO:0000259" key="18">
    <source>
        <dbReference type="SMART" id="SM00487"/>
    </source>
</evidence>
<keyword evidence="7 21" id="KW-0378">Hydrolase</keyword>
<evidence type="ECO:0000256" key="2">
    <source>
        <dbReference type="ARBA" id="ARBA00001947"/>
    </source>
</evidence>
<dbReference type="InterPro" id="IPR004589">
    <property type="entry name" value="DNA_helicase_ATP-dep_RecQ"/>
</dbReference>
<keyword evidence="4" id="KW-0479">Metal-binding</keyword>
<dbReference type="NCBIfam" id="TIGR01389">
    <property type="entry name" value="recQ"/>
    <property type="match status" value="1"/>
</dbReference>
<evidence type="ECO:0000256" key="16">
    <source>
        <dbReference type="NCBIfam" id="TIGR01389"/>
    </source>
</evidence>
<name>A0ABZ0HYP2_9HYPH</name>
<dbReference type="EMBL" id="CP136862">
    <property type="protein sequence ID" value="WOJ91534.1"/>
    <property type="molecule type" value="Genomic_DNA"/>
</dbReference>
<dbReference type="InterPro" id="IPR001650">
    <property type="entry name" value="Helicase_C-like"/>
</dbReference>
<dbReference type="GO" id="GO:0016787">
    <property type="term" value="F:hydrolase activity"/>
    <property type="evidence" value="ECO:0007669"/>
    <property type="project" value="UniProtKB-KW"/>
</dbReference>
<dbReference type="Gene3D" id="1.10.10.10">
    <property type="entry name" value="Winged helix-like DNA-binding domain superfamily/Winged helix DNA-binding domain"/>
    <property type="match status" value="1"/>
</dbReference>
<keyword evidence="9" id="KW-0862">Zinc</keyword>
<accession>A0ABZ0HYP2</accession>
<evidence type="ECO:0000256" key="12">
    <source>
        <dbReference type="ARBA" id="ARBA00023172"/>
    </source>
</evidence>
<keyword evidence="6" id="KW-0227">DNA damage</keyword>
<evidence type="ECO:0000313" key="21">
    <source>
        <dbReference type="EMBL" id="WOJ91534.1"/>
    </source>
</evidence>
<dbReference type="RefSeq" id="WP_407341119.1">
    <property type="nucleotide sequence ID" value="NZ_CP136862.1"/>
</dbReference>
<evidence type="ECO:0000256" key="4">
    <source>
        <dbReference type="ARBA" id="ARBA00022723"/>
    </source>
</evidence>
<keyword evidence="22" id="KW-1185">Reference proteome</keyword>
<keyword evidence="5" id="KW-0547">Nucleotide-binding</keyword>
<comment type="catalytic activity">
    <reaction evidence="15">
        <text>Couples ATP hydrolysis with the unwinding of duplex DNA by translocating in the 3'-5' direction.</text>
        <dbReference type="EC" id="5.6.2.4"/>
    </reaction>
</comment>
<keyword evidence="8 21" id="KW-0347">Helicase</keyword>
<dbReference type="CDD" id="cd17920">
    <property type="entry name" value="DEXHc_RecQ"/>
    <property type="match status" value="1"/>
</dbReference>
<dbReference type="Gene3D" id="3.40.50.300">
    <property type="entry name" value="P-loop containing nucleotide triphosphate hydrolases"/>
    <property type="match status" value="2"/>
</dbReference>
<keyword evidence="10" id="KW-0067">ATP-binding</keyword>
<evidence type="ECO:0000259" key="17">
    <source>
        <dbReference type="SMART" id="SM00341"/>
    </source>
</evidence>
<dbReference type="Pfam" id="PF00270">
    <property type="entry name" value="DEAD"/>
    <property type="match status" value="1"/>
</dbReference>
<evidence type="ECO:0000256" key="13">
    <source>
        <dbReference type="ARBA" id="ARBA00023204"/>
    </source>
</evidence>
<proteinExistence type="inferred from homology"/>
<comment type="similarity">
    <text evidence="3">Belongs to the helicase family. RecQ subfamily.</text>
</comment>
<dbReference type="InterPro" id="IPR036388">
    <property type="entry name" value="WH-like_DNA-bd_sf"/>
</dbReference>
<dbReference type="CDD" id="cd18794">
    <property type="entry name" value="SF2_C_RecQ"/>
    <property type="match status" value="1"/>
</dbReference>
<feature type="domain" description="HRDC" evidence="17">
    <location>
        <begin position="547"/>
        <end position="624"/>
    </location>
</feature>
<dbReference type="InterPro" id="IPR027417">
    <property type="entry name" value="P-loop_NTPase"/>
</dbReference>
<keyword evidence="14" id="KW-0413">Isomerase</keyword>
<dbReference type="SMART" id="SM00341">
    <property type="entry name" value="HRDC"/>
    <property type="match status" value="1"/>
</dbReference>
<dbReference type="SMART" id="SM00487">
    <property type="entry name" value="DEXDc"/>
    <property type="match status" value="1"/>
</dbReference>
<dbReference type="InterPro" id="IPR011545">
    <property type="entry name" value="DEAD/DEAH_box_helicase_dom"/>
</dbReference>
<evidence type="ECO:0000256" key="7">
    <source>
        <dbReference type="ARBA" id="ARBA00022801"/>
    </source>
</evidence>
<dbReference type="SMART" id="SM00956">
    <property type="entry name" value="RQC"/>
    <property type="match status" value="1"/>
</dbReference>
<evidence type="ECO:0000313" key="22">
    <source>
        <dbReference type="Proteomes" id="UP001626536"/>
    </source>
</evidence>
<dbReference type="InterPro" id="IPR014001">
    <property type="entry name" value="Helicase_ATP-bd"/>
</dbReference>
<dbReference type="InterPro" id="IPR002121">
    <property type="entry name" value="HRDC_dom"/>
</dbReference>
<evidence type="ECO:0000256" key="9">
    <source>
        <dbReference type="ARBA" id="ARBA00022833"/>
    </source>
</evidence>
<feature type="domain" description="RQC" evidence="20">
    <location>
        <begin position="402"/>
        <end position="505"/>
    </location>
</feature>
<dbReference type="SMART" id="SM00490">
    <property type="entry name" value="HELICc"/>
    <property type="match status" value="1"/>
</dbReference>
<dbReference type="Pfam" id="PF00570">
    <property type="entry name" value="HRDC"/>
    <property type="match status" value="1"/>
</dbReference>
<comment type="cofactor">
    <cofactor evidence="1">
        <name>Mg(2+)</name>
        <dbReference type="ChEBI" id="CHEBI:18420"/>
    </cofactor>
</comment>
<sequence length="624" mass="68295">MNEAEAALERIFGFTSFRPGQRDILEAVFSGENILAVMPTGSGKSLCYQLPAIVRKGLTIVVSPLIALMRDQVQQLQRSGVPAAALNSSNSGEDNAMVERGLRQGRYRLVYVAPERLVRPDAVALLRAAGANALAIDEAHCVSQWGHDFRPEYLGLAQAARAIGDLQLIAVTATADAPTRADIIRKLFAAEPRVFIRSFDRPNLRLAMRRKSDAARQIETAVKRHEGQSGIVYCASRNGVEQLARTLSANGVPALAYHAGLDAEIRSANQDEFLRNDGVVIVATIAFGMGIDKPNVRFVCHADLPQSIEAYYQEIGRAGRDGLPADTLTLFSDSDILLRERQISTSDAPAERKRMERRKLHALIALCETPRCRRQTLLAAFGEASQPCGNCDICEGKWPFFNGVVAAQKVMSAIHRTSGRFFSGHLANLLVGNATEAIRKHGHDLLPTFGVGKELKPAEWRSIFYQLHAENLIAQDPEDRDRWIFTETGRSVLAGKAPLTLRGEITLPSGRKADLRRSLQDIDAAQAKDPALPRATFDPGAAPPMLTAAQHRLLAALKAKRLEIARAQKLAPFVIFHDSALIEMARRRPTSNEDMRAIQGVGPSKIERYGAIFLAVVASCENDA</sequence>
<feature type="domain" description="Helicase C-terminal" evidence="19">
    <location>
        <begin position="241"/>
        <end position="322"/>
    </location>
</feature>
<keyword evidence="12" id="KW-0233">DNA recombination</keyword>
<dbReference type="PANTHER" id="PTHR13710">
    <property type="entry name" value="DNA HELICASE RECQ FAMILY MEMBER"/>
    <property type="match status" value="1"/>
</dbReference>
<dbReference type="InterPro" id="IPR010997">
    <property type="entry name" value="HRDC-like_sf"/>
</dbReference>
<dbReference type="NCBIfam" id="TIGR00614">
    <property type="entry name" value="recQ_fam"/>
    <property type="match status" value="1"/>
</dbReference>
<dbReference type="Pfam" id="PF00271">
    <property type="entry name" value="Helicase_C"/>
    <property type="match status" value="1"/>
</dbReference>
<dbReference type="SUPFAM" id="SSF47819">
    <property type="entry name" value="HRDC-like"/>
    <property type="match status" value="1"/>
</dbReference>
<dbReference type="PANTHER" id="PTHR13710:SF105">
    <property type="entry name" value="ATP-DEPENDENT DNA HELICASE Q1"/>
    <property type="match status" value="1"/>
</dbReference>
<dbReference type="SUPFAM" id="SSF52540">
    <property type="entry name" value="P-loop containing nucleoside triphosphate hydrolases"/>
    <property type="match status" value="2"/>
</dbReference>
<protein>
    <recommendedName>
        <fullName evidence="16">DNA helicase RecQ</fullName>
        <ecNumber evidence="16">5.6.2.4</ecNumber>
    </recommendedName>
</protein>
<comment type="cofactor">
    <cofactor evidence="2">
        <name>Zn(2+)</name>
        <dbReference type="ChEBI" id="CHEBI:29105"/>
    </cofactor>
</comment>
<dbReference type="InterPro" id="IPR044876">
    <property type="entry name" value="HRDC_dom_sf"/>
</dbReference>
<keyword evidence="13" id="KW-0234">DNA repair</keyword>
<dbReference type="Proteomes" id="UP001626536">
    <property type="component" value="Chromosome"/>
</dbReference>
<reference evidence="21 22" key="1">
    <citation type="submission" date="2023-10" db="EMBL/GenBank/DDBJ databases">
        <title>Novel methanotroph of the genus Methylocapsa from a subarctic wetland.</title>
        <authorList>
            <person name="Belova S.E."/>
            <person name="Oshkin I.Y."/>
            <person name="Miroshnikov K."/>
            <person name="Dedysh S.N."/>
        </authorList>
    </citation>
    <scope>NUCLEOTIDE SEQUENCE [LARGE SCALE GENOMIC DNA]</scope>
    <source>
        <strain evidence="21 22">RX1</strain>
    </source>
</reference>
<evidence type="ECO:0000256" key="8">
    <source>
        <dbReference type="ARBA" id="ARBA00022806"/>
    </source>
</evidence>
<dbReference type="EC" id="5.6.2.4" evidence="16"/>
<dbReference type="InterPro" id="IPR018982">
    <property type="entry name" value="RQC_domain"/>
</dbReference>
<organism evidence="21 22">
    <name type="scientific">Methylocapsa polymorpha</name>
    <dbReference type="NCBI Taxonomy" id="3080828"/>
    <lineage>
        <taxon>Bacteria</taxon>
        <taxon>Pseudomonadati</taxon>
        <taxon>Pseudomonadota</taxon>
        <taxon>Alphaproteobacteria</taxon>
        <taxon>Hyphomicrobiales</taxon>
        <taxon>Beijerinckiaceae</taxon>
        <taxon>Methylocapsa</taxon>
    </lineage>
</organism>
<evidence type="ECO:0000256" key="14">
    <source>
        <dbReference type="ARBA" id="ARBA00023235"/>
    </source>
</evidence>
<evidence type="ECO:0000259" key="19">
    <source>
        <dbReference type="SMART" id="SM00490"/>
    </source>
</evidence>
<dbReference type="Pfam" id="PF16124">
    <property type="entry name" value="RecQ_Zn_bind"/>
    <property type="match status" value="1"/>
</dbReference>
<evidence type="ECO:0000259" key="20">
    <source>
        <dbReference type="SMART" id="SM00956"/>
    </source>
</evidence>
<dbReference type="InterPro" id="IPR006293">
    <property type="entry name" value="DNA_helicase_ATP-dep_RecQ_bac"/>
</dbReference>
<dbReference type="GO" id="GO:0003678">
    <property type="term" value="F:DNA helicase activity"/>
    <property type="evidence" value="ECO:0007669"/>
    <property type="project" value="UniProtKB-EC"/>
</dbReference>
<keyword evidence="11" id="KW-0238">DNA-binding</keyword>
<evidence type="ECO:0000256" key="15">
    <source>
        <dbReference type="ARBA" id="ARBA00034617"/>
    </source>
</evidence>
<evidence type="ECO:0000256" key="6">
    <source>
        <dbReference type="ARBA" id="ARBA00022763"/>
    </source>
</evidence>
<evidence type="ECO:0000256" key="3">
    <source>
        <dbReference type="ARBA" id="ARBA00005446"/>
    </source>
</evidence>
<dbReference type="InterPro" id="IPR032284">
    <property type="entry name" value="RecQ_Zn-bd"/>
</dbReference>
<evidence type="ECO:0000256" key="5">
    <source>
        <dbReference type="ARBA" id="ARBA00022741"/>
    </source>
</evidence>
<evidence type="ECO:0000256" key="10">
    <source>
        <dbReference type="ARBA" id="ARBA00022840"/>
    </source>
</evidence>
<evidence type="ECO:0000256" key="11">
    <source>
        <dbReference type="ARBA" id="ARBA00023125"/>
    </source>
</evidence>